<proteinExistence type="predicted"/>
<sequence length="71" mass="7853">MCGTEVRHPWYCGAASPLLTLTYTLSAHFLDPFPKAEGLLDRTDTAATPARLLRQERYFTMIPPGSAGLKE</sequence>
<keyword evidence="2" id="KW-1185">Reference proteome</keyword>
<dbReference type="EMBL" id="JANPWB010000005">
    <property type="protein sequence ID" value="KAJ1186394.1"/>
    <property type="molecule type" value="Genomic_DNA"/>
</dbReference>
<accession>A0AAV7UBC4</accession>
<dbReference type="Proteomes" id="UP001066276">
    <property type="component" value="Chromosome 3_1"/>
</dbReference>
<reference evidence="1" key="1">
    <citation type="journal article" date="2022" name="bioRxiv">
        <title>Sequencing and chromosome-scale assembly of the giantPleurodeles waltlgenome.</title>
        <authorList>
            <person name="Brown T."/>
            <person name="Elewa A."/>
            <person name="Iarovenko S."/>
            <person name="Subramanian E."/>
            <person name="Araus A.J."/>
            <person name="Petzold A."/>
            <person name="Susuki M."/>
            <person name="Suzuki K.-i.T."/>
            <person name="Hayashi T."/>
            <person name="Toyoda A."/>
            <person name="Oliveira C."/>
            <person name="Osipova E."/>
            <person name="Leigh N.D."/>
            <person name="Simon A."/>
            <person name="Yun M.H."/>
        </authorList>
    </citation>
    <scope>NUCLEOTIDE SEQUENCE</scope>
    <source>
        <strain evidence="1">20211129_DDA</strain>
        <tissue evidence="1">Liver</tissue>
    </source>
</reference>
<comment type="caution">
    <text evidence="1">The sequence shown here is derived from an EMBL/GenBank/DDBJ whole genome shotgun (WGS) entry which is preliminary data.</text>
</comment>
<dbReference type="AlphaFoldDB" id="A0AAV7UBC4"/>
<gene>
    <name evidence="1" type="ORF">NDU88_003175</name>
</gene>
<protein>
    <submittedName>
        <fullName evidence="1">Uncharacterized protein</fullName>
    </submittedName>
</protein>
<name>A0AAV7UBC4_PLEWA</name>
<evidence type="ECO:0000313" key="2">
    <source>
        <dbReference type="Proteomes" id="UP001066276"/>
    </source>
</evidence>
<evidence type="ECO:0000313" key="1">
    <source>
        <dbReference type="EMBL" id="KAJ1186394.1"/>
    </source>
</evidence>
<organism evidence="1 2">
    <name type="scientific">Pleurodeles waltl</name>
    <name type="common">Iberian ribbed newt</name>
    <dbReference type="NCBI Taxonomy" id="8319"/>
    <lineage>
        <taxon>Eukaryota</taxon>
        <taxon>Metazoa</taxon>
        <taxon>Chordata</taxon>
        <taxon>Craniata</taxon>
        <taxon>Vertebrata</taxon>
        <taxon>Euteleostomi</taxon>
        <taxon>Amphibia</taxon>
        <taxon>Batrachia</taxon>
        <taxon>Caudata</taxon>
        <taxon>Salamandroidea</taxon>
        <taxon>Salamandridae</taxon>
        <taxon>Pleurodelinae</taxon>
        <taxon>Pleurodeles</taxon>
    </lineage>
</organism>